<reference evidence="1 2" key="1">
    <citation type="journal article" date="2022" name="Hortic Res">
        <title>A haplotype resolved chromosomal level avocado genome allows analysis of novel avocado genes.</title>
        <authorList>
            <person name="Nath O."/>
            <person name="Fletcher S.J."/>
            <person name="Hayward A."/>
            <person name="Shaw L.M."/>
            <person name="Masouleh A.K."/>
            <person name="Furtado A."/>
            <person name="Henry R.J."/>
            <person name="Mitter N."/>
        </authorList>
    </citation>
    <scope>NUCLEOTIDE SEQUENCE [LARGE SCALE GENOMIC DNA]</scope>
    <source>
        <strain evidence="2">cv. Hass</strain>
    </source>
</reference>
<dbReference type="EMBL" id="CM056809">
    <property type="protein sequence ID" value="KAJ8648696.1"/>
    <property type="molecule type" value="Genomic_DNA"/>
</dbReference>
<organism evidence="1 2">
    <name type="scientific">Persea americana</name>
    <name type="common">Avocado</name>
    <dbReference type="NCBI Taxonomy" id="3435"/>
    <lineage>
        <taxon>Eukaryota</taxon>
        <taxon>Viridiplantae</taxon>
        <taxon>Streptophyta</taxon>
        <taxon>Embryophyta</taxon>
        <taxon>Tracheophyta</taxon>
        <taxon>Spermatophyta</taxon>
        <taxon>Magnoliopsida</taxon>
        <taxon>Magnoliidae</taxon>
        <taxon>Laurales</taxon>
        <taxon>Lauraceae</taxon>
        <taxon>Persea</taxon>
    </lineage>
</organism>
<evidence type="ECO:0000313" key="1">
    <source>
        <dbReference type="EMBL" id="KAJ8648696.1"/>
    </source>
</evidence>
<dbReference type="Proteomes" id="UP001234297">
    <property type="component" value="Chromosome 1"/>
</dbReference>
<comment type="caution">
    <text evidence="1">The sequence shown here is derived from an EMBL/GenBank/DDBJ whole genome shotgun (WGS) entry which is preliminary data.</text>
</comment>
<gene>
    <name evidence="1" type="ORF">MRB53_001719</name>
</gene>
<evidence type="ECO:0000313" key="2">
    <source>
        <dbReference type="Proteomes" id="UP001234297"/>
    </source>
</evidence>
<protein>
    <submittedName>
        <fullName evidence="1">Uncharacterized protein</fullName>
    </submittedName>
</protein>
<sequence length="216" mass="23858">MVSLLTSDSSSSSAGDGILVVPICGMGGLGRKTLAQLVYNDERVVKHFEVRAWVYVSEDFDLIRLAKAIIESVTGSAFYLTNLDTIQDSIKKALKEKMFLLVLDDVWNENCNDWDVLRAPLMVGARGSRILVTTRSQRVSSMIGTVPTHSLPGLSDDDCWSLFIRRAFAEGNSDAQPNLAMISKEIIKKCNGLPLAVKTLGGMLRYKLDVVEWEQS</sequence>
<accession>A0ACC2MTF6</accession>
<keyword evidence="2" id="KW-1185">Reference proteome</keyword>
<name>A0ACC2MTF6_PERAE</name>
<proteinExistence type="predicted"/>